<dbReference type="Ensembl" id="ENSNBRT00000023435.1">
    <property type="protein sequence ID" value="ENSNBRP00000022837.1"/>
    <property type="gene ID" value="ENSNBRG00000017483.1"/>
</dbReference>
<accession>A0A3Q4HYL5</accession>
<keyword evidence="3" id="KW-1185">Reference proteome</keyword>
<dbReference type="GeneTree" id="ENSGT00940000177396"/>
<dbReference type="AlphaFoldDB" id="A0A3Q4HYL5"/>
<dbReference type="Proteomes" id="UP000261580">
    <property type="component" value="Unassembled WGS sequence"/>
</dbReference>
<reference evidence="2" key="2">
    <citation type="submission" date="2025-09" db="UniProtKB">
        <authorList>
            <consortium name="Ensembl"/>
        </authorList>
    </citation>
    <scope>IDENTIFICATION</scope>
</reference>
<feature type="signal peptide" evidence="1">
    <location>
        <begin position="1"/>
        <end position="18"/>
    </location>
</feature>
<name>A0A3Q4HYL5_NEOBR</name>
<dbReference type="Gene3D" id="2.10.60.10">
    <property type="entry name" value="CD59"/>
    <property type="match status" value="1"/>
</dbReference>
<keyword evidence="1" id="KW-0732">Signal</keyword>
<sequence length="78" mass="8929">FHFFSVFVNYFCLPSVYGLQCYTCWGVNPGSCTRIWTCPQGYDYWALMSAFSNIAENMITKECCSEDLSPLAIITLFI</sequence>
<protein>
    <submittedName>
        <fullName evidence="2">Uncharacterized protein</fullName>
    </submittedName>
</protein>
<evidence type="ECO:0000313" key="3">
    <source>
        <dbReference type="Proteomes" id="UP000261580"/>
    </source>
</evidence>
<organism evidence="2 3">
    <name type="scientific">Neolamprologus brichardi</name>
    <name type="common">Fairy cichlid</name>
    <name type="synonym">Lamprologus brichardi</name>
    <dbReference type="NCBI Taxonomy" id="32507"/>
    <lineage>
        <taxon>Eukaryota</taxon>
        <taxon>Metazoa</taxon>
        <taxon>Chordata</taxon>
        <taxon>Craniata</taxon>
        <taxon>Vertebrata</taxon>
        <taxon>Euteleostomi</taxon>
        <taxon>Actinopterygii</taxon>
        <taxon>Neopterygii</taxon>
        <taxon>Teleostei</taxon>
        <taxon>Neoteleostei</taxon>
        <taxon>Acanthomorphata</taxon>
        <taxon>Ovalentaria</taxon>
        <taxon>Cichlomorphae</taxon>
        <taxon>Cichliformes</taxon>
        <taxon>Cichlidae</taxon>
        <taxon>African cichlids</taxon>
        <taxon>Pseudocrenilabrinae</taxon>
        <taxon>Lamprologini</taxon>
        <taxon>Neolamprologus</taxon>
    </lineage>
</organism>
<dbReference type="InterPro" id="IPR045860">
    <property type="entry name" value="Snake_toxin-like_sf"/>
</dbReference>
<evidence type="ECO:0000313" key="2">
    <source>
        <dbReference type="Ensembl" id="ENSNBRP00000022837.1"/>
    </source>
</evidence>
<proteinExistence type="predicted"/>
<feature type="chain" id="PRO_5018599227" evidence="1">
    <location>
        <begin position="19"/>
        <end position="78"/>
    </location>
</feature>
<reference evidence="2" key="1">
    <citation type="submission" date="2025-08" db="UniProtKB">
        <authorList>
            <consortium name="Ensembl"/>
        </authorList>
    </citation>
    <scope>IDENTIFICATION</scope>
</reference>
<evidence type="ECO:0000256" key="1">
    <source>
        <dbReference type="SAM" id="SignalP"/>
    </source>
</evidence>